<dbReference type="AlphaFoldDB" id="X1NDC4"/>
<sequence>MREKLEKKIKNLGRMMRFNVDEEWTPSTLREKARADFYISCIDMVWFKQCNPVFVKFLSVFKNQNVLASHKD</sequence>
<name>X1NDC4_9ZZZZ</name>
<reference evidence="1" key="1">
    <citation type="journal article" date="2014" name="Front. Microbiol.">
        <title>High frequency of phylogenetically diverse reductive dehalogenase-homologous genes in deep subseafloor sedimentary metagenomes.</title>
        <authorList>
            <person name="Kawai M."/>
            <person name="Futagami T."/>
            <person name="Toyoda A."/>
            <person name="Takaki Y."/>
            <person name="Nishi S."/>
            <person name="Hori S."/>
            <person name="Arai W."/>
            <person name="Tsubouchi T."/>
            <person name="Morono Y."/>
            <person name="Uchiyama I."/>
            <person name="Ito T."/>
            <person name="Fujiyama A."/>
            <person name="Inagaki F."/>
            <person name="Takami H."/>
        </authorList>
    </citation>
    <scope>NUCLEOTIDE SEQUENCE</scope>
    <source>
        <strain evidence="1">Expedition CK06-06</strain>
    </source>
</reference>
<evidence type="ECO:0000313" key="1">
    <source>
        <dbReference type="EMBL" id="GAI28201.1"/>
    </source>
</evidence>
<proteinExistence type="predicted"/>
<comment type="caution">
    <text evidence="1">The sequence shown here is derived from an EMBL/GenBank/DDBJ whole genome shotgun (WGS) entry which is preliminary data.</text>
</comment>
<accession>X1NDC4</accession>
<feature type="non-terminal residue" evidence="1">
    <location>
        <position position="72"/>
    </location>
</feature>
<gene>
    <name evidence="1" type="ORF">S06H3_28361</name>
</gene>
<dbReference type="EMBL" id="BARV01016539">
    <property type="protein sequence ID" value="GAI28201.1"/>
    <property type="molecule type" value="Genomic_DNA"/>
</dbReference>
<protein>
    <submittedName>
        <fullName evidence="1">Uncharacterized protein</fullName>
    </submittedName>
</protein>
<organism evidence="1">
    <name type="scientific">marine sediment metagenome</name>
    <dbReference type="NCBI Taxonomy" id="412755"/>
    <lineage>
        <taxon>unclassified sequences</taxon>
        <taxon>metagenomes</taxon>
        <taxon>ecological metagenomes</taxon>
    </lineage>
</organism>